<reference evidence="2 3" key="1">
    <citation type="submission" date="2021-06" db="EMBL/GenBank/DDBJ databases">
        <title>A haploid diamondback moth (Plutella xylostella L.) genome assembly resolves 31 chromosomes and identifies a diamide resistance mutation.</title>
        <authorList>
            <person name="Ward C.M."/>
            <person name="Perry K.D."/>
            <person name="Baker G."/>
            <person name="Powis K."/>
            <person name="Heckel D.G."/>
            <person name="Baxter S.W."/>
        </authorList>
    </citation>
    <scope>NUCLEOTIDE SEQUENCE [LARGE SCALE GENOMIC DNA]</scope>
    <source>
        <strain evidence="2 3">LV</strain>
        <tissue evidence="2">Single pupa</tissue>
    </source>
</reference>
<keyword evidence="3" id="KW-1185">Reference proteome</keyword>
<sequence>MSRRVTDALAPVRMRASVSDSPSGDHYLPPPSPRRSEADTQPRLHDVTSHRHVEATSLKTI</sequence>
<evidence type="ECO:0000313" key="3">
    <source>
        <dbReference type="Proteomes" id="UP000823941"/>
    </source>
</evidence>
<protein>
    <submittedName>
        <fullName evidence="2">Uncharacterized protein</fullName>
    </submittedName>
</protein>
<feature type="non-terminal residue" evidence="2">
    <location>
        <position position="61"/>
    </location>
</feature>
<dbReference type="EMBL" id="JAHIBW010000015">
    <property type="protein sequence ID" value="KAG7303770.1"/>
    <property type="molecule type" value="Genomic_DNA"/>
</dbReference>
<feature type="compositionally biased region" description="Basic and acidic residues" evidence="1">
    <location>
        <begin position="34"/>
        <end position="54"/>
    </location>
</feature>
<organism evidence="2 3">
    <name type="scientific">Plutella xylostella</name>
    <name type="common">Diamondback moth</name>
    <name type="synonym">Plutella maculipennis</name>
    <dbReference type="NCBI Taxonomy" id="51655"/>
    <lineage>
        <taxon>Eukaryota</taxon>
        <taxon>Metazoa</taxon>
        <taxon>Ecdysozoa</taxon>
        <taxon>Arthropoda</taxon>
        <taxon>Hexapoda</taxon>
        <taxon>Insecta</taxon>
        <taxon>Pterygota</taxon>
        <taxon>Neoptera</taxon>
        <taxon>Endopterygota</taxon>
        <taxon>Lepidoptera</taxon>
        <taxon>Glossata</taxon>
        <taxon>Ditrysia</taxon>
        <taxon>Yponomeutoidea</taxon>
        <taxon>Plutellidae</taxon>
        <taxon>Plutella</taxon>
    </lineage>
</organism>
<proteinExistence type="predicted"/>
<gene>
    <name evidence="2" type="ORF">JYU34_010665</name>
</gene>
<evidence type="ECO:0000256" key="1">
    <source>
        <dbReference type="SAM" id="MobiDB-lite"/>
    </source>
</evidence>
<accession>A0ABQ7QFC6</accession>
<evidence type="ECO:0000313" key="2">
    <source>
        <dbReference type="EMBL" id="KAG7303770.1"/>
    </source>
</evidence>
<feature type="region of interest" description="Disordered" evidence="1">
    <location>
        <begin position="1"/>
        <end position="61"/>
    </location>
</feature>
<dbReference type="Proteomes" id="UP000823941">
    <property type="component" value="Chromosome 15"/>
</dbReference>
<name>A0ABQ7QFC6_PLUXY</name>
<comment type="caution">
    <text evidence="2">The sequence shown here is derived from an EMBL/GenBank/DDBJ whole genome shotgun (WGS) entry which is preliminary data.</text>
</comment>